<sequence>MDWVYENVFARGARAFGTFFWKVGDQAIIDGAVVNGSWKLMAKFGQWVRGLQTGYLYHYALVMILGVFALMTYFVWLNK</sequence>
<evidence type="ECO:0008006" key="3">
    <source>
        <dbReference type="Google" id="ProtNLM"/>
    </source>
</evidence>
<proteinExistence type="predicted"/>
<comment type="caution">
    <text evidence="2">The sequence shown here is derived from an EMBL/GenBank/DDBJ whole genome shotgun (WGS) entry which is preliminary data.</text>
</comment>
<keyword evidence="1" id="KW-0812">Transmembrane</keyword>
<evidence type="ECO:0000256" key="1">
    <source>
        <dbReference type="SAM" id="Phobius"/>
    </source>
</evidence>
<keyword evidence="1" id="KW-1133">Transmembrane helix</keyword>
<dbReference type="AlphaFoldDB" id="A0A645AVV9"/>
<keyword evidence="1" id="KW-0472">Membrane</keyword>
<feature type="transmembrane region" description="Helical" evidence="1">
    <location>
        <begin position="56"/>
        <end position="76"/>
    </location>
</feature>
<protein>
    <recommendedName>
        <fullName evidence="3">NADH-quinone oxidoreductase subunit L</fullName>
    </recommendedName>
</protein>
<dbReference type="Gene3D" id="1.20.5.2700">
    <property type="match status" value="1"/>
</dbReference>
<organism evidence="2">
    <name type="scientific">bioreactor metagenome</name>
    <dbReference type="NCBI Taxonomy" id="1076179"/>
    <lineage>
        <taxon>unclassified sequences</taxon>
        <taxon>metagenomes</taxon>
        <taxon>ecological metagenomes</taxon>
    </lineage>
</organism>
<dbReference type="EMBL" id="VSSQ01016240">
    <property type="protein sequence ID" value="MPM57382.1"/>
    <property type="molecule type" value="Genomic_DNA"/>
</dbReference>
<evidence type="ECO:0000313" key="2">
    <source>
        <dbReference type="EMBL" id="MPM57382.1"/>
    </source>
</evidence>
<name>A0A645AVV9_9ZZZZ</name>
<accession>A0A645AVV9</accession>
<gene>
    <name evidence="2" type="ORF">SDC9_104204</name>
</gene>
<reference evidence="2" key="1">
    <citation type="submission" date="2019-08" db="EMBL/GenBank/DDBJ databases">
        <authorList>
            <person name="Kucharzyk K."/>
            <person name="Murdoch R.W."/>
            <person name="Higgins S."/>
            <person name="Loffler F."/>
        </authorList>
    </citation>
    <scope>NUCLEOTIDE SEQUENCE</scope>
</reference>